<dbReference type="EMBL" id="JAAXKZ010000075">
    <property type="protein sequence ID" value="NMH93623.1"/>
    <property type="molecule type" value="Genomic_DNA"/>
</dbReference>
<feature type="region of interest" description="Disordered" evidence="2">
    <location>
        <begin position="560"/>
        <end position="650"/>
    </location>
</feature>
<feature type="region of interest" description="Disordered" evidence="2">
    <location>
        <begin position="347"/>
        <end position="538"/>
    </location>
</feature>
<feature type="compositionally biased region" description="Low complexity" evidence="2">
    <location>
        <begin position="622"/>
        <end position="650"/>
    </location>
</feature>
<comment type="caution">
    <text evidence="3">The sequence shown here is derived from an EMBL/GenBank/DDBJ whole genome shotgun (WGS) entry which is preliminary data.</text>
</comment>
<feature type="compositionally biased region" description="Gly residues" evidence="2">
    <location>
        <begin position="415"/>
        <end position="424"/>
    </location>
</feature>
<evidence type="ECO:0000256" key="1">
    <source>
        <dbReference type="SAM" id="Coils"/>
    </source>
</evidence>
<proteinExistence type="predicted"/>
<dbReference type="Proteomes" id="UP000586918">
    <property type="component" value="Unassembled WGS sequence"/>
</dbReference>
<keyword evidence="1" id="KW-0175">Coiled coil</keyword>
<feature type="compositionally biased region" description="Low complexity" evidence="2">
    <location>
        <begin position="455"/>
        <end position="475"/>
    </location>
</feature>
<feature type="region of interest" description="Disordered" evidence="2">
    <location>
        <begin position="315"/>
        <end position="335"/>
    </location>
</feature>
<sequence>MGAGATGCGSHGDLTACSGERAVARAMGVAVVDESSRRCALPGCEVVIEAIPGRPERRYCTAAHRSAARQARRASVQSDGDARLADALPWLREPGDPMPRPGVPAGPAGRGRPVPAPAPAARTSRRPVLRRRNPRPDAPAPRRRRALAVFGAAGVLVGGYAITASEPVAPPAVPVQAAPEERTEEQWAARAQVALSSVNRQLDTIAQAEESWNRVPQSRRAGAPPAPVRELQDRKALLERRKATLQSQLAAYRTLERSADDLKLVEQYLASVEKAIRDLPPEALRSPEQAADIAALYEERDVLIRRRDARRQELQSLTEGVQNATRTALPNDTHRTTEVSNEVLALAANPDGGPKPGDSVLSRRPDAVGGRDEEHNRPRAEVGTSGPPDPRGPRDETAERRGERGEGPVGAVAGAVGGVLSGGDDGGDGDGDGDGDDRTGDRGGPEPVANPGPPAAAAAAEPVGKPAAAVGTVADTADEVLPGGDGPVRPGPANRGGADSDGAAGQSAPAPERAAPPAPAEEVPAPRSAGSGGAASSVAGPMVRAMTPSYAAPYAETALRQADREAAARAAESGSGSDSDGNGAGTVGYDTSPSSSTEDSGGDSPSSSESGDDGSGGDEDTASSSSGDSSSPADGWSSWASEMAAAASSS</sequence>
<feature type="region of interest" description="Disordered" evidence="2">
    <location>
        <begin position="90"/>
        <end position="143"/>
    </location>
</feature>
<evidence type="ECO:0000256" key="2">
    <source>
        <dbReference type="SAM" id="MobiDB-lite"/>
    </source>
</evidence>
<feature type="compositionally biased region" description="Acidic residues" evidence="2">
    <location>
        <begin position="610"/>
        <end position="621"/>
    </location>
</feature>
<accession>A0A848DM60</accession>
<feature type="compositionally biased region" description="Low complexity" evidence="2">
    <location>
        <begin position="520"/>
        <end position="538"/>
    </location>
</feature>
<keyword evidence="4" id="KW-1185">Reference proteome</keyword>
<evidence type="ECO:0000313" key="4">
    <source>
        <dbReference type="Proteomes" id="UP000586918"/>
    </source>
</evidence>
<feature type="compositionally biased region" description="Basic and acidic residues" evidence="2">
    <location>
        <begin position="391"/>
        <end position="406"/>
    </location>
</feature>
<dbReference type="RefSeq" id="WP_169414317.1">
    <property type="nucleotide sequence ID" value="NZ_JAAXKZ010000075.1"/>
</dbReference>
<feature type="coiled-coil region" evidence="1">
    <location>
        <begin position="228"/>
        <end position="255"/>
    </location>
</feature>
<feature type="compositionally biased region" description="Polar residues" evidence="2">
    <location>
        <begin position="315"/>
        <end position="330"/>
    </location>
</feature>
<feature type="compositionally biased region" description="Basic residues" evidence="2">
    <location>
        <begin position="123"/>
        <end position="133"/>
    </location>
</feature>
<feature type="compositionally biased region" description="Low complexity" evidence="2">
    <location>
        <begin position="496"/>
        <end position="513"/>
    </location>
</feature>
<name>A0A848DM60_9PSEU</name>
<feature type="compositionally biased region" description="Basic and acidic residues" evidence="2">
    <location>
        <begin position="361"/>
        <end position="380"/>
    </location>
</feature>
<evidence type="ECO:0000313" key="3">
    <source>
        <dbReference type="EMBL" id="NMH93623.1"/>
    </source>
</evidence>
<reference evidence="3 4" key="1">
    <citation type="submission" date="2020-04" db="EMBL/GenBank/DDBJ databases">
        <authorList>
            <person name="Klaysubun C."/>
            <person name="Duangmal K."/>
            <person name="Lipun K."/>
        </authorList>
    </citation>
    <scope>NUCLEOTIDE SEQUENCE [LARGE SCALE GENOMIC DNA]</scope>
    <source>
        <strain evidence="3 4">DSM 45300</strain>
    </source>
</reference>
<organism evidence="3 4">
    <name type="scientific">Pseudonocardia bannensis</name>
    <dbReference type="NCBI Taxonomy" id="630973"/>
    <lineage>
        <taxon>Bacteria</taxon>
        <taxon>Bacillati</taxon>
        <taxon>Actinomycetota</taxon>
        <taxon>Actinomycetes</taxon>
        <taxon>Pseudonocardiales</taxon>
        <taxon>Pseudonocardiaceae</taxon>
        <taxon>Pseudonocardia</taxon>
    </lineage>
</organism>
<feature type="compositionally biased region" description="Low complexity" evidence="2">
    <location>
        <begin position="590"/>
        <end position="609"/>
    </location>
</feature>
<gene>
    <name evidence="3" type="ORF">HF519_18985</name>
</gene>
<protein>
    <submittedName>
        <fullName evidence="3">Uncharacterized protein</fullName>
    </submittedName>
</protein>
<feature type="compositionally biased region" description="Low complexity" evidence="2">
    <location>
        <begin position="568"/>
        <end position="581"/>
    </location>
</feature>
<feature type="compositionally biased region" description="Acidic residues" evidence="2">
    <location>
        <begin position="425"/>
        <end position="435"/>
    </location>
</feature>
<dbReference type="AlphaFoldDB" id="A0A848DM60"/>